<name>A0A1B8GS38_9PEZI</name>
<dbReference type="GeneID" id="28836981"/>
<dbReference type="Proteomes" id="UP000091956">
    <property type="component" value="Unassembled WGS sequence"/>
</dbReference>
<accession>A0A1B8GS38</accession>
<evidence type="ECO:0000313" key="1">
    <source>
        <dbReference type="EMBL" id="OBT98641.1"/>
    </source>
</evidence>
<reference evidence="1 2" key="1">
    <citation type="submission" date="2016-03" db="EMBL/GenBank/DDBJ databases">
        <title>Comparative genomics of Pseudogymnoascus destructans, the fungus causing white-nose syndrome of bats.</title>
        <authorList>
            <person name="Palmer J.M."/>
            <person name="Drees K.P."/>
            <person name="Foster J.T."/>
            <person name="Lindner D.L."/>
        </authorList>
    </citation>
    <scope>NUCLEOTIDE SEQUENCE [LARGE SCALE GENOMIC DNA]</scope>
    <source>
        <strain evidence="1 2">UAMH 10579</strain>
    </source>
</reference>
<dbReference type="AlphaFoldDB" id="A0A1B8GS38"/>
<evidence type="ECO:0000313" key="2">
    <source>
        <dbReference type="Proteomes" id="UP000091956"/>
    </source>
</evidence>
<dbReference type="RefSeq" id="XP_018132374.1">
    <property type="nucleotide sequence ID" value="XM_018273080.1"/>
</dbReference>
<evidence type="ECO:0008006" key="3">
    <source>
        <dbReference type="Google" id="ProtNLM"/>
    </source>
</evidence>
<protein>
    <recommendedName>
        <fullName evidence="3">ABA 3 protein</fullName>
    </recommendedName>
</protein>
<gene>
    <name evidence="1" type="ORF">VE01_03595</name>
</gene>
<keyword evidence="2" id="KW-1185">Reference proteome</keyword>
<dbReference type="EMBL" id="KV460216">
    <property type="protein sequence ID" value="OBT98641.1"/>
    <property type="molecule type" value="Genomic_DNA"/>
</dbReference>
<proteinExistence type="predicted"/>
<organism evidence="1 2">
    <name type="scientific">Pseudogymnoascus verrucosus</name>
    <dbReference type="NCBI Taxonomy" id="342668"/>
    <lineage>
        <taxon>Eukaryota</taxon>
        <taxon>Fungi</taxon>
        <taxon>Dikarya</taxon>
        <taxon>Ascomycota</taxon>
        <taxon>Pezizomycotina</taxon>
        <taxon>Leotiomycetes</taxon>
        <taxon>Thelebolales</taxon>
        <taxon>Thelebolaceae</taxon>
        <taxon>Pseudogymnoascus</taxon>
    </lineage>
</organism>
<reference evidence="2" key="2">
    <citation type="journal article" date="2018" name="Nat. Commun.">
        <title>Extreme sensitivity to ultraviolet light in the fungal pathogen causing white-nose syndrome of bats.</title>
        <authorList>
            <person name="Palmer J.M."/>
            <person name="Drees K.P."/>
            <person name="Foster J.T."/>
            <person name="Lindner D.L."/>
        </authorList>
    </citation>
    <scope>NUCLEOTIDE SEQUENCE [LARGE SCALE GENOMIC DNA]</scope>
    <source>
        <strain evidence="2">UAMH 10579</strain>
    </source>
</reference>
<dbReference type="OrthoDB" id="2821964at2759"/>
<dbReference type="STRING" id="342668.A0A1B8GS38"/>
<sequence>MGQTQSRLGFNTSSSNYGKVTEQTLASADIDVKTQVTTPGKDSWYYPVDIENDLQDVDLPPDAKAEVLNTAWEYVRCSAPQYTNWERYVAFMRTITICTIAEFKGKLVDVSASDNIMGYDVGATLATLFKGTPGHADMAREYRAFLLLTADKSSSRRDGELFRRYVNALAQSPRHWFRMRDCDALVRYTIGCALVSNDHDDVWFTDEQFEILSEIYITLYDAVAFFKHRSEGETHNTFAYMPEHLRVKAYQQSRQILWGLDTAWAHHHGRQIAINFIRLTSGPTHIMMRRYRFVEENLTIGKRETDEVIGHARTNAKLWNRIDGTNRGVNDTQRYKDLLAQSDDLMFPELAGFLESGGDGSCKDCRYRASYGAETPHEFGGVKLCGGCKETWQEYMESLPERAKKVFPEIASVKAR</sequence>